<dbReference type="InterPro" id="IPR016181">
    <property type="entry name" value="Acyl_CoA_acyltransferase"/>
</dbReference>
<feature type="domain" description="N-acetyltransferase" evidence="1">
    <location>
        <begin position="21"/>
        <end position="219"/>
    </location>
</feature>
<reference evidence="2" key="1">
    <citation type="submission" date="2022-07" db="EMBL/GenBank/DDBJ databases">
        <authorList>
            <person name="Wu T."/>
        </authorList>
    </citation>
    <scope>NUCLEOTIDE SEQUENCE</scope>
    <source>
        <strain evidence="2">SD-1</strain>
        <plasmid evidence="2">unnamed7</plasmid>
    </source>
</reference>
<name>A0AAX3EQL4_PAEUR</name>
<sequence>MGKASRLKAAKRASSVSVPGIKIRPAVAGDRAVIDELLAAAHTRLNDYIGKALTDPARSTGFGWAIHNKNEFARALQTGPEEASYSLTTLLVAENDANEVVGCVHAGPAEHVMDTALAQVPRQDRMGTAISAFLGLVKLHGISVRPDHRGRGIAAALLRQVIGSYTRAKRLLMYGQFKTTEDLGDFYRGQGFHVATAGTSLSTRAIFHPNDVVLTHEPGYRLFYRDLALPRDTSWERRPGVGR</sequence>
<dbReference type="Pfam" id="PF13508">
    <property type="entry name" value="Acetyltransf_7"/>
    <property type="match status" value="1"/>
</dbReference>
<gene>
    <name evidence="2" type="ORF">NL394_24155</name>
</gene>
<dbReference type="InterPro" id="IPR000182">
    <property type="entry name" value="GNAT_dom"/>
</dbReference>
<dbReference type="Proteomes" id="UP001163293">
    <property type="component" value="Plasmid unnamed7"/>
</dbReference>
<geneLocation type="plasmid" evidence="2 3">
    <name>unnamed7</name>
</geneLocation>
<evidence type="ECO:0000259" key="1">
    <source>
        <dbReference type="PROSITE" id="PS51186"/>
    </source>
</evidence>
<organism evidence="2 3">
    <name type="scientific">Paenarthrobacter ureafaciens</name>
    <dbReference type="NCBI Taxonomy" id="37931"/>
    <lineage>
        <taxon>Bacteria</taxon>
        <taxon>Bacillati</taxon>
        <taxon>Actinomycetota</taxon>
        <taxon>Actinomycetes</taxon>
        <taxon>Micrococcales</taxon>
        <taxon>Micrococcaceae</taxon>
        <taxon>Paenarthrobacter</taxon>
    </lineage>
</organism>
<dbReference type="CDD" id="cd04301">
    <property type="entry name" value="NAT_SF"/>
    <property type="match status" value="1"/>
</dbReference>
<dbReference type="Gene3D" id="3.40.630.30">
    <property type="match status" value="1"/>
</dbReference>
<dbReference type="SUPFAM" id="SSF55729">
    <property type="entry name" value="Acyl-CoA N-acyltransferases (Nat)"/>
    <property type="match status" value="1"/>
</dbReference>
<dbReference type="AlphaFoldDB" id="A0AAX3EQL4"/>
<dbReference type="RefSeq" id="WP_264399001.1">
    <property type="nucleotide sequence ID" value="NZ_CP101184.1"/>
</dbReference>
<proteinExistence type="predicted"/>
<dbReference type="GO" id="GO:0016747">
    <property type="term" value="F:acyltransferase activity, transferring groups other than amino-acyl groups"/>
    <property type="evidence" value="ECO:0007669"/>
    <property type="project" value="InterPro"/>
</dbReference>
<protein>
    <submittedName>
        <fullName evidence="2">GNAT family N-acetyltransferase</fullName>
    </submittedName>
</protein>
<dbReference type="PROSITE" id="PS51186">
    <property type="entry name" value="GNAT"/>
    <property type="match status" value="1"/>
</dbReference>
<evidence type="ECO:0000313" key="2">
    <source>
        <dbReference type="EMBL" id="UYW00246.1"/>
    </source>
</evidence>
<keyword evidence="3" id="KW-1185">Reference proteome</keyword>
<accession>A0AAX3EQL4</accession>
<dbReference type="EMBL" id="CP101192">
    <property type="protein sequence ID" value="UYW00246.1"/>
    <property type="molecule type" value="Genomic_DNA"/>
</dbReference>
<keyword evidence="2" id="KW-0614">Plasmid</keyword>
<evidence type="ECO:0000313" key="3">
    <source>
        <dbReference type="Proteomes" id="UP001163293"/>
    </source>
</evidence>